<gene>
    <name evidence="2" type="ORF">B456_010G095100</name>
</gene>
<dbReference type="PANTHER" id="PTHR45749:SF35">
    <property type="entry name" value="AC-LIKE TRANSPOSASE-RELATED"/>
    <property type="match status" value="1"/>
</dbReference>
<dbReference type="STRING" id="29730.A0A0D2R4Z6"/>
<dbReference type="AlphaFoldDB" id="A0A0D2R4Z6"/>
<proteinExistence type="predicted"/>
<protein>
    <submittedName>
        <fullName evidence="2">Uncharacterized protein</fullName>
    </submittedName>
</protein>
<sequence>MTNMNNWNEMRVRLDKNETIDKSLQEQVMKEKRRWRHGQGYDNGSYMKEKRQGVQKRFLEINPRALYMSCACYSLNLTLSDMTHSCIRAISFFGIVQHIYSLFFGSTKRWKILLDNVLELTVKFLSNTHWESQIKSAKAIRFQTPQKRLASSKLYESCDDAKSKSETESLVNALVSFEFLLSIVIWYEILFAINM</sequence>
<dbReference type="EMBL" id="CM001749">
    <property type="protein sequence ID" value="KJB65437.1"/>
    <property type="molecule type" value="Genomic_DNA"/>
</dbReference>
<evidence type="ECO:0000256" key="1">
    <source>
        <dbReference type="SAM" id="Phobius"/>
    </source>
</evidence>
<keyword evidence="1" id="KW-1133">Transmembrane helix</keyword>
<evidence type="ECO:0000313" key="3">
    <source>
        <dbReference type="Proteomes" id="UP000032304"/>
    </source>
</evidence>
<dbReference type="Proteomes" id="UP000032304">
    <property type="component" value="Chromosome 10"/>
</dbReference>
<keyword evidence="1" id="KW-0812">Transmembrane</keyword>
<reference evidence="2 3" key="1">
    <citation type="journal article" date="2012" name="Nature">
        <title>Repeated polyploidization of Gossypium genomes and the evolution of spinnable cotton fibres.</title>
        <authorList>
            <person name="Paterson A.H."/>
            <person name="Wendel J.F."/>
            <person name="Gundlach H."/>
            <person name="Guo H."/>
            <person name="Jenkins J."/>
            <person name="Jin D."/>
            <person name="Llewellyn D."/>
            <person name="Showmaker K.C."/>
            <person name="Shu S."/>
            <person name="Udall J."/>
            <person name="Yoo M.J."/>
            <person name="Byers R."/>
            <person name="Chen W."/>
            <person name="Doron-Faigenboim A."/>
            <person name="Duke M.V."/>
            <person name="Gong L."/>
            <person name="Grimwood J."/>
            <person name="Grover C."/>
            <person name="Grupp K."/>
            <person name="Hu G."/>
            <person name="Lee T.H."/>
            <person name="Li J."/>
            <person name="Lin L."/>
            <person name="Liu T."/>
            <person name="Marler B.S."/>
            <person name="Page J.T."/>
            <person name="Roberts A.W."/>
            <person name="Romanel E."/>
            <person name="Sanders W.S."/>
            <person name="Szadkowski E."/>
            <person name="Tan X."/>
            <person name="Tang H."/>
            <person name="Xu C."/>
            <person name="Wang J."/>
            <person name="Wang Z."/>
            <person name="Zhang D."/>
            <person name="Zhang L."/>
            <person name="Ashrafi H."/>
            <person name="Bedon F."/>
            <person name="Bowers J.E."/>
            <person name="Brubaker C.L."/>
            <person name="Chee P.W."/>
            <person name="Das S."/>
            <person name="Gingle A.R."/>
            <person name="Haigler C.H."/>
            <person name="Harker D."/>
            <person name="Hoffmann L.V."/>
            <person name="Hovav R."/>
            <person name="Jones D.C."/>
            <person name="Lemke C."/>
            <person name="Mansoor S."/>
            <person name="ur Rahman M."/>
            <person name="Rainville L.N."/>
            <person name="Rambani A."/>
            <person name="Reddy U.K."/>
            <person name="Rong J.K."/>
            <person name="Saranga Y."/>
            <person name="Scheffler B.E."/>
            <person name="Scheffler J.A."/>
            <person name="Stelly D.M."/>
            <person name="Triplett B.A."/>
            <person name="Van Deynze A."/>
            <person name="Vaslin M.F."/>
            <person name="Waghmare V.N."/>
            <person name="Walford S.A."/>
            <person name="Wright R.J."/>
            <person name="Zaki E.A."/>
            <person name="Zhang T."/>
            <person name="Dennis E.S."/>
            <person name="Mayer K.F."/>
            <person name="Peterson D.G."/>
            <person name="Rokhsar D.S."/>
            <person name="Wang X."/>
            <person name="Schmutz J."/>
        </authorList>
    </citation>
    <scope>NUCLEOTIDE SEQUENCE [LARGE SCALE GENOMIC DNA]</scope>
</reference>
<organism evidence="2 3">
    <name type="scientific">Gossypium raimondii</name>
    <name type="common">Peruvian cotton</name>
    <name type="synonym">Gossypium klotzschianum subsp. raimondii</name>
    <dbReference type="NCBI Taxonomy" id="29730"/>
    <lineage>
        <taxon>Eukaryota</taxon>
        <taxon>Viridiplantae</taxon>
        <taxon>Streptophyta</taxon>
        <taxon>Embryophyta</taxon>
        <taxon>Tracheophyta</taxon>
        <taxon>Spermatophyta</taxon>
        <taxon>Magnoliopsida</taxon>
        <taxon>eudicotyledons</taxon>
        <taxon>Gunneridae</taxon>
        <taxon>Pentapetalae</taxon>
        <taxon>rosids</taxon>
        <taxon>malvids</taxon>
        <taxon>Malvales</taxon>
        <taxon>Malvaceae</taxon>
        <taxon>Malvoideae</taxon>
        <taxon>Gossypium</taxon>
    </lineage>
</organism>
<accession>A0A0D2R4Z6</accession>
<dbReference type="Gramene" id="KJB65437">
    <property type="protein sequence ID" value="KJB65437"/>
    <property type="gene ID" value="B456_010G095100"/>
</dbReference>
<dbReference type="PANTHER" id="PTHR45749">
    <property type="match status" value="1"/>
</dbReference>
<evidence type="ECO:0000313" key="2">
    <source>
        <dbReference type="EMBL" id="KJB65437.1"/>
    </source>
</evidence>
<feature type="non-terminal residue" evidence="2">
    <location>
        <position position="195"/>
    </location>
</feature>
<name>A0A0D2R4Z6_GOSRA</name>
<dbReference type="OMA" id="IKSEANC"/>
<feature type="transmembrane region" description="Helical" evidence="1">
    <location>
        <begin position="170"/>
        <end position="193"/>
    </location>
</feature>
<dbReference type="eggNOG" id="ENOG502QPQD">
    <property type="taxonomic scope" value="Eukaryota"/>
</dbReference>
<keyword evidence="1" id="KW-0472">Membrane</keyword>
<keyword evidence="3" id="KW-1185">Reference proteome</keyword>